<dbReference type="RefSeq" id="XP_018986670.1">
    <property type="nucleotide sequence ID" value="XM_019128394.1"/>
</dbReference>
<name>A0A1E3QW72_9ASCO</name>
<keyword evidence="2" id="KW-1185">Reference proteome</keyword>
<evidence type="ECO:0000313" key="2">
    <source>
        <dbReference type="Proteomes" id="UP000094336"/>
    </source>
</evidence>
<sequence length="53" mass="6298">MTSLVQAFEPCRKQPQTFRMHDSTSNEFNKRRFQAVCALPRYPELPLRLKSRS</sequence>
<reference evidence="2" key="1">
    <citation type="submission" date="2016-05" db="EMBL/GenBank/DDBJ databases">
        <title>Comparative genomics of biotechnologically important yeasts.</title>
        <authorList>
            <consortium name="DOE Joint Genome Institute"/>
            <person name="Riley R."/>
            <person name="Haridas S."/>
            <person name="Wolfe K.H."/>
            <person name="Lopes M.R."/>
            <person name="Hittinger C.T."/>
            <person name="Goker M."/>
            <person name="Salamov A."/>
            <person name="Wisecaver J."/>
            <person name="Long T.M."/>
            <person name="Aerts A.L."/>
            <person name="Barry K."/>
            <person name="Choi C."/>
            <person name="Clum A."/>
            <person name="Coughlan A.Y."/>
            <person name="Deshpande S."/>
            <person name="Douglass A.P."/>
            <person name="Hanson S.J."/>
            <person name="Klenk H.-P."/>
            <person name="Labutti K."/>
            <person name="Lapidus A."/>
            <person name="Lindquist E."/>
            <person name="Lipzen A."/>
            <person name="Meier-Kolthoff J.P."/>
            <person name="Ohm R.A."/>
            <person name="Otillar R.P."/>
            <person name="Pangilinan J."/>
            <person name="Peng Y."/>
            <person name="Rokas A."/>
            <person name="Rosa C.A."/>
            <person name="Scheuner C."/>
            <person name="Sibirny A.A."/>
            <person name="Slot J.C."/>
            <person name="Stielow J.B."/>
            <person name="Sun H."/>
            <person name="Kurtzman C.P."/>
            <person name="Blackwell M."/>
            <person name="Grigoriev I.V."/>
            <person name="Jeffries T.W."/>
        </authorList>
    </citation>
    <scope>NUCLEOTIDE SEQUENCE [LARGE SCALE GENOMIC DNA]</scope>
    <source>
        <strain evidence="2">NRRL Y-12698</strain>
    </source>
</reference>
<evidence type="ECO:0000313" key="1">
    <source>
        <dbReference type="EMBL" id="ODQ81342.1"/>
    </source>
</evidence>
<dbReference type="EMBL" id="KV454428">
    <property type="protein sequence ID" value="ODQ81342.1"/>
    <property type="molecule type" value="Genomic_DNA"/>
</dbReference>
<accession>A0A1E3QW72</accession>
<protein>
    <submittedName>
        <fullName evidence="1">Uncharacterized protein</fullName>
    </submittedName>
</protein>
<dbReference type="Proteomes" id="UP000094336">
    <property type="component" value="Unassembled WGS sequence"/>
</dbReference>
<dbReference type="GeneID" id="30146247"/>
<dbReference type="AlphaFoldDB" id="A0A1E3QW72"/>
<proteinExistence type="predicted"/>
<organism evidence="1 2">
    <name type="scientific">Babjeviella inositovora NRRL Y-12698</name>
    <dbReference type="NCBI Taxonomy" id="984486"/>
    <lineage>
        <taxon>Eukaryota</taxon>
        <taxon>Fungi</taxon>
        <taxon>Dikarya</taxon>
        <taxon>Ascomycota</taxon>
        <taxon>Saccharomycotina</taxon>
        <taxon>Pichiomycetes</taxon>
        <taxon>Serinales incertae sedis</taxon>
        <taxon>Babjeviella</taxon>
    </lineage>
</organism>
<gene>
    <name evidence="1" type="ORF">BABINDRAFT_160701</name>
</gene>